<dbReference type="GeneID" id="40828895"/>
<feature type="domain" description="YdbS-like PH" evidence="2">
    <location>
        <begin position="412"/>
        <end position="473"/>
    </location>
</feature>
<keyword evidence="1" id="KW-0812">Transmembrane</keyword>
<feature type="domain" description="YdbS-like PH" evidence="2">
    <location>
        <begin position="72"/>
        <end position="146"/>
    </location>
</feature>
<feature type="transmembrane region" description="Helical" evidence="1">
    <location>
        <begin position="186"/>
        <end position="206"/>
    </location>
</feature>
<dbReference type="EMBL" id="FNHI01000004">
    <property type="protein sequence ID" value="SDM11924.1"/>
    <property type="molecule type" value="Genomic_DNA"/>
</dbReference>
<keyword evidence="1" id="KW-0472">Membrane</keyword>
<dbReference type="Pfam" id="PF03703">
    <property type="entry name" value="bPH_2"/>
    <property type="match status" value="2"/>
</dbReference>
<dbReference type="PANTHER" id="PTHR34473">
    <property type="entry name" value="UPF0699 TRANSMEMBRANE PROTEIN YDBS"/>
    <property type="match status" value="1"/>
</dbReference>
<dbReference type="PANTHER" id="PTHR34473:SF2">
    <property type="entry name" value="UPF0699 TRANSMEMBRANE PROTEIN YDBT"/>
    <property type="match status" value="1"/>
</dbReference>
<evidence type="ECO:0000259" key="2">
    <source>
        <dbReference type="Pfam" id="PF03703"/>
    </source>
</evidence>
<evidence type="ECO:0000313" key="4">
    <source>
        <dbReference type="Proteomes" id="UP000199063"/>
    </source>
</evidence>
<proteinExistence type="predicted"/>
<gene>
    <name evidence="3" type="ORF">SAMN05444921_104124</name>
</gene>
<feature type="transmembrane region" description="Helical" evidence="1">
    <location>
        <begin position="389"/>
        <end position="409"/>
    </location>
</feature>
<keyword evidence="1" id="KW-1133">Transmembrane helix</keyword>
<dbReference type="InterPro" id="IPR014529">
    <property type="entry name" value="UCP026631"/>
</dbReference>
<feature type="transmembrane region" description="Helical" evidence="1">
    <location>
        <begin position="364"/>
        <end position="383"/>
    </location>
</feature>
<feature type="transmembrane region" description="Helical" evidence="1">
    <location>
        <begin position="18"/>
        <end position="40"/>
    </location>
</feature>
<dbReference type="PIRSF" id="PIRSF026631">
    <property type="entry name" value="UCP026631"/>
    <property type="match status" value="1"/>
</dbReference>
<keyword evidence="4" id="KW-1185">Reference proteome</keyword>
<evidence type="ECO:0000313" key="3">
    <source>
        <dbReference type="EMBL" id="SDM11924.1"/>
    </source>
</evidence>
<dbReference type="Proteomes" id="UP000199063">
    <property type="component" value="Unassembled WGS sequence"/>
</dbReference>
<organism evidence="3 4">
    <name type="scientific">Streptomyces wuyuanensis</name>
    <dbReference type="NCBI Taxonomy" id="1196353"/>
    <lineage>
        <taxon>Bacteria</taxon>
        <taxon>Bacillati</taxon>
        <taxon>Actinomycetota</taxon>
        <taxon>Actinomycetes</taxon>
        <taxon>Kitasatosporales</taxon>
        <taxon>Streptomycetaceae</taxon>
        <taxon>Streptomyces</taxon>
    </lineage>
</organism>
<protein>
    <submittedName>
        <fullName evidence="3">Putative membrane protein</fullName>
    </submittedName>
</protein>
<reference evidence="4" key="1">
    <citation type="submission" date="2016-10" db="EMBL/GenBank/DDBJ databases">
        <authorList>
            <person name="Varghese N."/>
            <person name="Submissions S."/>
        </authorList>
    </citation>
    <scope>NUCLEOTIDE SEQUENCE [LARGE SCALE GENOMIC DNA]</scope>
    <source>
        <strain evidence="4">CGMCC 4.7042</strain>
    </source>
</reference>
<dbReference type="OrthoDB" id="4121259at2"/>
<name>A0A1G9QLM9_9ACTN</name>
<dbReference type="RefSeq" id="WP_093653133.1">
    <property type="nucleotide sequence ID" value="NZ_FNHI01000004.1"/>
</dbReference>
<accession>A0A1G9QLM9</accession>
<sequence>MSTAGGPDDWRRLDRGTVLVTAAVMAGLACGAGVPALLALAGSMPWWQAFGWVAAGALVLIAGGAGADWLRWRRTRYRIGPERAELHTGLLLVKRRSLARERIRTVDLTAHPLLRILGLVKVRIGTGEHTGGGESTLELDPVSRAEGERLRQELLARRTVGVPEAEREGTLATLDPRWIRYAPVSFVAPLLGGAAVGAVMQVSQWFGVQTQLIDWVGERVRDTPLLWTVAVLAALALVAGVVGALGLWVEMWFGYRLEREPAGTLRVRRGLFTSRSLSIEERRLRGVELVEPLGVRLCGAARVDAVATGLVKDGEDKNADHRTLLPPAPSPVADDVVALVLREPVPPTSAPLTAHPRAARSRRLRWALAASLAPVLVLVVLGLCLTDVLVYAAAACAAVAVPAAVLLALDAYRSLGHALDGDYLVARSGTVRRGTVALRRDGVIGWTLKQSWFQRRAGVLTLTATTAAGDGAYPVYDAGEHEILDFAARAVPGLLESFLERPGEPGGHRA</sequence>
<feature type="transmembrane region" description="Helical" evidence="1">
    <location>
        <begin position="46"/>
        <end position="70"/>
    </location>
</feature>
<dbReference type="InterPro" id="IPR005182">
    <property type="entry name" value="YdbS-like_PH"/>
</dbReference>
<dbReference type="AlphaFoldDB" id="A0A1G9QLM9"/>
<evidence type="ECO:0000256" key="1">
    <source>
        <dbReference type="SAM" id="Phobius"/>
    </source>
</evidence>
<dbReference type="STRING" id="1196353.SAMN05444921_104124"/>
<feature type="transmembrane region" description="Helical" evidence="1">
    <location>
        <begin position="226"/>
        <end position="249"/>
    </location>
</feature>